<name>A0A164VB61_DAUCS</name>
<dbReference type="STRING" id="79200.A0A164VB61"/>
<dbReference type="Proteomes" id="UP000077755">
    <property type="component" value="Chromosome 6"/>
</dbReference>
<dbReference type="PANTHER" id="PTHR38371:SF1">
    <property type="entry name" value="RHO GTPASE-ACTIVATING PROTEIN"/>
    <property type="match status" value="1"/>
</dbReference>
<proteinExistence type="predicted"/>
<feature type="region of interest" description="Disordered" evidence="1">
    <location>
        <begin position="16"/>
        <end position="71"/>
    </location>
</feature>
<evidence type="ECO:0000313" key="4">
    <source>
        <dbReference type="Proteomes" id="UP000077755"/>
    </source>
</evidence>
<organism evidence="2">
    <name type="scientific">Daucus carota subsp. sativus</name>
    <name type="common">Carrot</name>
    <dbReference type="NCBI Taxonomy" id="79200"/>
    <lineage>
        <taxon>Eukaryota</taxon>
        <taxon>Viridiplantae</taxon>
        <taxon>Streptophyta</taxon>
        <taxon>Embryophyta</taxon>
        <taxon>Tracheophyta</taxon>
        <taxon>Spermatophyta</taxon>
        <taxon>Magnoliopsida</taxon>
        <taxon>eudicotyledons</taxon>
        <taxon>Gunneridae</taxon>
        <taxon>Pentapetalae</taxon>
        <taxon>asterids</taxon>
        <taxon>campanulids</taxon>
        <taxon>Apiales</taxon>
        <taxon>Apiaceae</taxon>
        <taxon>Apioideae</taxon>
        <taxon>Scandiceae</taxon>
        <taxon>Daucinae</taxon>
        <taxon>Daucus</taxon>
        <taxon>Daucus sect. Daucus</taxon>
    </lineage>
</organism>
<dbReference type="OrthoDB" id="1671977at2759"/>
<feature type="compositionally biased region" description="Basic residues" evidence="1">
    <location>
        <begin position="442"/>
        <end position="457"/>
    </location>
</feature>
<feature type="region of interest" description="Disordered" evidence="1">
    <location>
        <begin position="436"/>
        <end position="457"/>
    </location>
</feature>
<feature type="compositionally biased region" description="Basic and acidic residues" evidence="1">
    <location>
        <begin position="195"/>
        <end position="207"/>
    </location>
</feature>
<dbReference type="Gramene" id="KZM90076">
    <property type="protein sequence ID" value="KZM90076"/>
    <property type="gene ID" value="DCAR_022559"/>
</dbReference>
<accession>A0A164VB61</accession>
<dbReference type="PANTHER" id="PTHR38371">
    <property type="entry name" value="RHO GTPASE-ACTIVATING PROTEIN"/>
    <property type="match status" value="1"/>
</dbReference>
<dbReference type="OMA" id="VCEEYFQ"/>
<evidence type="ECO:0000313" key="2">
    <source>
        <dbReference type="EMBL" id="KZM90076.1"/>
    </source>
</evidence>
<reference evidence="3" key="2">
    <citation type="submission" date="2022-03" db="EMBL/GenBank/DDBJ databases">
        <title>Draft title - Genomic analysis of global carrot germplasm unveils the trajectory of domestication and the origin of high carotenoid orange carrot.</title>
        <authorList>
            <person name="Iorizzo M."/>
            <person name="Ellison S."/>
            <person name="Senalik D."/>
            <person name="Macko-Podgorni A."/>
            <person name="Grzebelus D."/>
            <person name="Bostan H."/>
            <person name="Rolling W."/>
            <person name="Curaba J."/>
            <person name="Simon P."/>
        </authorList>
    </citation>
    <scope>NUCLEOTIDE SEQUENCE</scope>
    <source>
        <tissue evidence="3">Leaf</tissue>
    </source>
</reference>
<dbReference type="AlphaFoldDB" id="A0A164VB61"/>
<protein>
    <submittedName>
        <fullName evidence="2">Uncharacterized protein</fullName>
    </submittedName>
</protein>
<dbReference type="EMBL" id="LNRQ01000006">
    <property type="protein sequence ID" value="KZM90076.1"/>
    <property type="molecule type" value="Genomic_DNA"/>
</dbReference>
<sequence>MDDDFAPSFSLGLDFDLDSEPQFADPVPDPVAAPPPLNPVNISPKFDDDDDYFQSPGPDPETRPSLKRLRRGATLPKRQVNWCSVDDEIEDFSSDDFSDGLPSTQHKSVCRSSKLSLPKQGVLSTQSSKKRKDVTNTPSLSNVDRNNKNLMFPKLIVSPLRKFQLIDSDSDFDDLVGDGCANVTDNKHGSSSKSRPHENVSREEEIRSGVQASMSKKDDLWSDFCLDKKIPIPTPAFDEVCEEYFKSSKDTNNYSTHKASNQSNINRNHEQQVNLGAPLPPAHSYFFHDDIRIQNLVRERLPNFFPLMTANIKGSDQCNASVIDYMGQFSHGESSKQASGKKNAVPNSTKSRKQSKKTTVEDVSQGSGSWVNPKSCTKIPKNAGKRRVHACGQSTQSAGQSTQSVGHWYTDSSGKRVYVNKSGKELSGRMAYMNYKKENKGFTKKGGSRKKSGAKKK</sequence>
<dbReference type="KEGG" id="dcr:108225252"/>
<feature type="compositionally biased region" description="Low complexity" evidence="1">
    <location>
        <begin position="392"/>
        <end position="404"/>
    </location>
</feature>
<feature type="compositionally biased region" description="Polar residues" evidence="1">
    <location>
        <begin position="361"/>
        <end position="375"/>
    </location>
</feature>
<keyword evidence="4" id="KW-1185">Reference proteome</keyword>
<feature type="region of interest" description="Disordered" evidence="1">
    <location>
        <begin position="183"/>
        <end position="212"/>
    </location>
</feature>
<gene>
    <name evidence="2" type="ORF">DCAR_022559</name>
    <name evidence="3" type="ORF">DCAR_0623607</name>
</gene>
<evidence type="ECO:0000256" key="1">
    <source>
        <dbReference type="SAM" id="MobiDB-lite"/>
    </source>
</evidence>
<reference evidence="2" key="1">
    <citation type="journal article" date="2016" name="Nat. Genet.">
        <title>A high-quality carrot genome assembly provides new insights into carotenoid accumulation and asterid genome evolution.</title>
        <authorList>
            <person name="Iorizzo M."/>
            <person name="Ellison S."/>
            <person name="Senalik D."/>
            <person name="Zeng P."/>
            <person name="Satapoomin P."/>
            <person name="Huang J."/>
            <person name="Bowman M."/>
            <person name="Iovene M."/>
            <person name="Sanseverino W."/>
            <person name="Cavagnaro P."/>
            <person name="Yildiz M."/>
            <person name="Macko-Podgorni A."/>
            <person name="Moranska E."/>
            <person name="Grzebelus E."/>
            <person name="Grzebelus D."/>
            <person name="Ashrafi H."/>
            <person name="Zheng Z."/>
            <person name="Cheng S."/>
            <person name="Spooner D."/>
            <person name="Van Deynze A."/>
            <person name="Simon P."/>
        </authorList>
    </citation>
    <scope>NUCLEOTIDE SEQUENCE [LARGE SCALE GENOMIC DNA]</scope>
    <source>
        <tissue evidence="2">Leaf</tissue>
    </source>
</reference>
<dbReference type="EMBL" id="CP093348">
    <property type="protein sequence ID" value="WOH04198.1"/>
    <property type="molecule type" value="Genomic_DNA"/>
</dbReference>
<evidence type="ECO:0000313" key="3">
    <source>
        <dbReference type="EMBL" id="WOH04198.1"/>
    </source>
</evidence>
<feature type="region of interest" description="Disordered" evidence="1">
    <location>
        <begin position="95"/>
        <end position="145"/>
    </location>
</feature>
<feature type="compositionally biased region" description="Polar residues" evidence="1">
    <location>
        <begin position="135"/>
        <end position="144"/>
    </location>
</feature>
<feature type="compositionally biased region" description="Pro residues" evidence="1">
    <location>
        <begin position="27"/>
        <end position="38"/>
    </location>
</feature>
<feature type="compositionally biased region" description="Polar residues" evidence="1">
    <location>
        <begin position="101"/>
        <end position="115"/>
    </location>
</feature>
<feature type="compositionally biased region" description="Polar residues" evidence="1">
    <location>
        <begin position="331"/>
        <end position="340"/>
    </location>
</feature>
<feature type="region of interest" description="Disordered" evidence="1">
    <location>
        <begin position="331"/>
        <end position="407"/>
    </location>
</feature>